<gene>
    <name evidence="9" type="primary">yteP_4</name>
    <name evidence="9" type="ORF">BEI61_00272</name>
</gene>
<dbReference type="PROSITE" id="PS50928">
    <property type="entry name" value="ABC_TM1"/>
    <property type="match status" value="1"/>
</dbReference>
<dbReference type="GO" id="GO:0055085">
    <property type="term" value="P:transmembrane transport"/>
    <property type="evidence" value="ECO:0007669"/>
    <property type="project" value="InterPro"/>
</dbReference>
<comment type="caution">
    <text evidence="9">The sequence shown here is derived from an EMBL/GenBank/DDBJ whole genome shotgun (WGS) entry which is preliminary data.</text>
</comment>
<protein>
    <submittedName>
        <fullName evidence="9">Putative multiple-sugar transport system permease YteP</fullName>
    </submittedName>
</protein>
<dbReference type="GO" id="GO:0005886">
    <property type="term" value="C:plasma membrane"/>
    <property type="evidence" value="ECO:0007669"/>
    <property type="project" value="UniProtKB-SubCell"/>
</dbReference>
<dbReference type="SUPFAM" id="SSF161098">
    <property type="entry name" value="MetI-like"/>
    <property type="match status" value="1"/>
</dbReference>
<evidence type="ECO:0000256" key="7">
    <source>
        <dbReference type="RuleBase" id="RU363032"/>
    </source>
</evidence>
<accession>A0A1E3AIS1</accession>
<sequence>MIDKKKYSVGSSWLNQIKKNRCLLLMLFPVLLYFIVFCYIPMFGNIMAFEDYSVGKGFLHSEWVGFRWFREFFSSVYFGRLIKNTLLISIYSLIIGFPIPIIFALLLNEIKDGPFKRVTQTISYLPHFISVVVVVGLLFNFLSPIDGVVNVLLKSMGKDAINFMSEPGWFRTLYIGSNIWQNFGWDSIIYLAALSSVDPQLYEAAQIDGAGKFKQMLHVTLPAIMPTIIILLIMNVGNIMNVGFEKIILMYSPATYETADVISTYVYRRGILGSQFSFSASVGLFNSVINFALLFTVNKISNRVSEISLW</sequence>
<dbReference type="Pfam" id="PF00528">
    <property type="entry name" value="BPD_transp_1"/>
    <property type="match status" value="1"/>
</dbReference>
<keyword evidence="4 7" id="KW-0812">Transmembrane</keyword>
<evidence type="ECO:0000256" key="2">
    <source>
        <dbReference type="ARBA" id="ARBA00022448"/>
    </source>
</evidence>
<keyword evidence="9" id="KW-0762">Sugar transport</keyword>
<evidence type="ECO:0000256" key="3">
    <source>
        <dbReference type="ARBA" id="ARBA00022475"/>
    </source>
</evidence>
<dbReference type="InterPro" id="IPR035906">
    <property type="entry name" value="MetI-like_sf"/>
</dbReference>
<name>A0A1E3AIS1_9FIRM</name>
<feature type="transmembrane region" description="Helical" evidence="7">
    <location>
        <begin position="128"/>
        <end position="153"/>
    </location>
</feature>
<evidence type="ECO:0000256" key="4">
    <source>
        <dbReference type="ARBA" id="ARBA00022692"/>
    </source>
</evidence>
<dbReference type="PANTHER" id="PTHR43227:SF11">
    <property type="entry name" value="BLL4140 PROTEIN"/>
    <property type="match status" value="1"/>
</dbReference>
<dbReference type="RefSeq" id="WP_120092946.1">
    <property type="nucleotide sequence ID" value="NZ_BAABXS010000001.1"/>
</dbReference>
<dbReference type="EMBL" id="MCGH01000001">
    <property type="protein sequence ID" value="ODM08643.1"/>
    <property type="molecule type" value="Genomic_DNA"/>
</dbReference>
<comment type="subcellular location">
    <subcellularLocation>
        <location evidence="1 7">Cell membrane</location>
        <topology evidence="1 7">Multi-pass membrane protein</topology>
    </subcellularLocation>
</comment>
<reference evidence="9 10" key="1">
    <citation type="submission" date="2016-07" db="EMBL/GenBank/DDBJ databases">
        <title>Characterization of isolates of Eisenbergiella tayi derived from blood cultures, using whole genome sequencing.</title>
        <authorList>
            <person name="Burdz T."/>
            <person name="Wiebe D."/>
            <person name="Huynh C."/>
            <person name="Bernard K."/>
        </authorList>
    </citation>
    <scope>NUCLEOTIDE SEQUENCE [LARGE SCALE GENOMIC DNA]</scope>
    <source>
        <strain evidence="9 10">NML 110608</strain>
    </source>
</reference>
<evidence type="ECO:0000256" key="5">
    <source>
        <dbReference type="ARBA" id="ARBA00022989"/>
    </source>
</evidence>
<feature type="transmembrane region" description="Helical" evidence="7">
    <location>
        <begin position="86"/>
        <end position="107"/>
    </location>
</feature>
<evidence type="ECO:0000259" key="8">
    <source>
        <dbReference type="PROSITE" id="PS50928"/>
    </source>
</evidence>
<evidence type="ECO:0000256" key="6">
    <source>
        <dbReference type="ARBA" id="ARBA00023136"/>
    </source>
</evidence>
<organism evidence="9 10">
    <name type="scientific">Eisenbergiella tayi</name>
    <dbReference type="NCBI Taxonomy" id="1432052"/>
    <lineage>
        <taxon>Bacteria</taxon>
        <taxon>Bacillati</taxon>
        <taxon>Bacillota</taxon>
        <taxon>Clostridia</taxon>
        <taxon>Lachnospirales</taxon>
        <taxon>Lachnospiraceae</taxon>
        <taxon>Eisenbergiella</taxon>
    </lineage>
</organism>
<feature type="transmembrane region" description="Helical" evidence="7">
    <location>
        <begin position="21"/>
        <end position="42"/>
    </location>
</feature>
<dbReference type="InterPro" id="IPR050809">
    <property type="entry name" value="UgpAE/MalFG_permease"/>
</dbReference>
<feature type="transmembrane region" description="Helical" evidence="7">
    <location>
        <begin position="216"/>
        <end position="236"/>
    </location>
</feature>
<evidence type="ECO:0000256" key="1">
    <source>
        <dbReference type="ARBA" id="ARBA00004651"/>
    </source>
</evidence>
<dbReference type="CDD" id="cd06261">
    <property type="entry name" value="TM_PBP2"/>
    <property type="match status" value="1"/>
</dbReference>
<dbReference type="PANTHER" id="PTHR43227">
    <property type="entry name" value="BLL4140 PROTEIN"/>
    <property type="match status" value="1"/>
</dbReference>
<keyword evidence="2 7" id="KW-0813">Transport</keyword>
<feature type="domain" description="ABC transmembrane type-1" evidence="8">
    <location>
        <begin position="82"/>
        <end position="297"/>
    </location>
</feature>
<comment type="similarity">
    <text evidence="7">Belongs to the binding-protein-dependent transport system permease family.</text>
</comment>
<evidence type="ECO:0000313" key="10">
    <source>
        <dbReference type="Proteomes" id="UP000094067"/>
    </source>
</evidence>
<keyword evidence="3" id="KW-1003">Cell membrane</keyword>
<dbReference type="Gene3D" id="1.10.3720.10">
    <property type="entry name" value="MetI-like"/>
    <property type="match status" value="1"/>
</dbReference>
<evidence type="ECO:0000313" key="9">
    <source>
        <dbReference type="EMBL" id="ODM08643.1"/>
    </source>
</evidence>
<keyword evidence="6 7" id="KW-0472">Membrane</keyword>
<proteinExistence type="inferred from homology"/>
<feature type="transmembrane region" description="Helical" evidence="7">
    <location>
        <begin position="276"/>
        <end position="297"/>
    </location>
</feature>
<keyword evidence="5 7" id="KW-1133">Transmembrane helix</keyword>
<dbReference type="Proteomes" id="UP000094067">
    <property type="component" value="Unassembled WGS sequence"/>
</dbReference>
<dbReference type="AlphaFoldDB" id="A0A1E3AIS1"/>
<dbReference type="PATRIC" id="fig|1432052.4.peg.301"/>
<dbReference type="InterPro" id="IPR000515">
    <property type="entry name" value="MetI-like"/>
</dbReference>